<evidence type="ECO:0000313" key="2">
    <source>
        <dbReference type="EMBL" id="CAJ1399741.1"/>
    </source>
</evidence>
<accession>A0AA36NDV4</accession>
<evidence type="ECO:0000256" key="1">
    <source>
        <dbReference type="SAM" id="MobiDB-lite"/>
    </source>
</evidence>
<sequence length="324" mass="36452">MVAEDPELHFLAAKYFRLAMLQRQALTTPLPDEPTGEMLRLDTEPLLWLAAALERCPVPGGWRRWNDSGKEIYIDEFSSLPPRTVHPMLGYFLRLAAIVLAAPKTSCQWAKKECARFRKDLAAESRLVQQQYEHPQACGLPEWYHKQCGWFTETDPLQAHTYLLQVAKDLEGRLSNTHPPEDVCAYRRECRFYDIAKPKSMQLSPLFSSPESIRSINETELECQYEQNWNAVGPEISGLASTQATPQTWQSSSDSEFGGVTLLQRRVRLDLDTEELQQPQAEGPSCVQPDALAEPCASTPPWSSVLPPAPFIGTGFHELQAAPA</sequence>
<protein>
    <submittedName>
        <fullName evidence="2">Uncharacterized protein</fullName>
    </submittedName>
</protein>
<dbReference type="EMBL" id="CAUJNA010003346">
    <property type="protein sequence ID" value="CAJ1399741.1"/>
    <property type="molecule type" value="Genomic_DNA"/>
</dbReference>
<name>A0AA36NDV4_9DINO</name>
<keyword evidence="3" id="KW-1185">Reference proteome</keyword>
<dbReference type="Proteomes" id="UP001178507">
    <property type="component" value="Unassembled WGS sequence"/>
</dbReference>
<gene>
    <name evidence="2" type="ORF">EVOR1521_LOCUS23226</name>
</gene>
<proteinExistence type="predicted"/>
<dbReference type="AlphaFoldDB" id="A0AA36NDV4"/>
<evidence type="ECO:0000313" key="3">
    <source>
        <dbReference type="Proteomes" id="UP001178507"/>
    </source>
</evidence>
<feature type="region of interest" description="Disordered" evidence="1">
    <location>
        <begin position="276"/>
        <end position="299"/>
    </location>
</feature>
<comment type="caution">
    <text evidence="2">The sequence shown here is derived from an EMBL/GenBank/DDBJ whole genome shotgun (WGS) entry which is preliminary data.</text>
</comment>
<reference evidence="2" key="1">
    <citation type="submission" date="2023-08" db="EMBL/GenBank/DDBJ databases">
        <authorList>
            <person name="Chen Y."/>
            <person name="Shah S."/>
            <person name="Dougan E. K."/>
            <person name="Thang M."/>
            <person name="Chan C."/>
        </authorList>
    </citation>
    <scope>NUCLEOTIDE SEQUENCE</scope>
</reference>
<organism evidence="2 3">
    <name type="scientific">Effrenium voratum</name>
    <dbReference type="NCBI Taxonomy" id="2562239"/>
    <lineage>
        <taxon>Eukaryota</taxon>
        <taxon>Sar</taxon>
        <taxon>Alveolata</taxon>
        <taxon>Dinophyceae</taxon>
        <taxon>Suessiales</taxon>
        <taxon>Symbiodiniaceae</taxon>
        <taxon>Effrenium</taxon>
    </lineage>
</organism>